<dbReference type="EMBL" id="LNRQ01000003">
    <property type="protein sequence ID" value="KZN01029.1"/>
    <property type="molecule type" value="Genomic_DNA"/>
</dbReference>
<dbReference type="GO" id="GO:0051119">
    <property type="term" value="F:sugar transmembrane transporter activity"/>
    <property type="evidence" value="ECO:0007669"/>
    <property type="project" value="InterPro"/>
</dbReference>
<organism evidence="12">
    <name type="scientific">Daucus carota subsp. sativus</name>
    <name type="common">Carrot</name>
    <dbReference type="NCBI Taxonomy" id="79200"/>
    <lineage>
        <taxon>Eukaryota</taxon>
        <taxon>Viridiplantae</taxon>
        <taxon>Streptophyta</taxon>
        <taxon>Embryophyta</taxon>
        <taxon>Tracheophyta</taxon>
        <taxon>Spermatophyta</taxon>
        <taxon>Magnoliopsida</taxon>
        <taxon>eudicotyledons</taxon>
        <taxon>Gunneridae</taxon>
        <taxon>Pentapetalae</taxon>
        <taxon>asterids</taxon>
        <taxon>campanulids</taxon>
        <taxon>Apiales</taxon>
        <taxon>Apiaceae</taxon>
        <taxon>Apioideae</taxon>
        <taxon>Scandiceae</taxon>
        <taxon>Daucinae</taxon>
        <taxon>Daucus</taxon>
        <taxon>Daucus sect. Daucus</taxon>
    </lineage>
</organism>
<comment type="function">
    <text evidence="10">Mediates both low-affinity uptake and efflux of sugar across the plasma membrane.</text>
</comment>
<dbReference type="PANTHER" id="PTHR10791:SF30">
    <property type="entry name" value="SUGAR TRANSPORTER SWEET1"/>
    <property type="match status" value="1"/>
</dbReference>
<reference evidence="12" key="1">
    <citation type="journal article" date="2016" name="Nat. Genet.">
        <title>A high-quality carrot genome assembly provides new insights into carotenoid accumulation and asterid genome evolution.</title>
        <authorList>
            <person name="Iorizzo M."/>
            <person name="Ellison S."/>
            <person name="Senalik D."/>
            <person name="Zeng P."/>
            <person name="Satapoomin P."/>
            <person name="Huang J."/>
            <person name="Bowman M."/>
            <person name="Iovene M."/>
            <person name="Sanseverino W."/>
            <person name="Cavagnaro P."/>
            <person name="Yildiz M."/>
            <person name="Macko-Podgorni A."/>
            <person name="Moranska E."/>
            <person name="Grzebelus E."/>
            <person name="Grzebelus D."/>
            <person name="Ashrafi H."/>
            <person name="Zheng Z."/>
            <person name="Cheng S."/>
            <person name="Spooner D."/>
            <person name="Van Deynze A."/>
            <person name="Simon P."/>
        </authorList>
    </citation>
    <scope>NUCLEOTIDE SEQUENCE [LARGE SCALE GENOMIC DNA]</scope>
    <source>
        <tissue evidence="12">Leaf</tissue>
    </source>
</reference>
<accession>A0A166AC54</accession>
<evidence type="ECO:0000256" key="1">
    <source>
        <dbReference type="ARBA" id="ARBA00004651"/>
    </source>
</evidence>
<evidence type="ECO:0000256" key="10">
    <source>
        <dbReference type="ARBA" id="ARBA00037238"/>
    </source>
</evidence>
<evidence type="ECO:0000256" key="11">
    <source>
        <dbReference type="RuleBase" id="RU910715"/>
    </source>
</evidence>
<dbReference type="GO" id="GO:0005886">
    <property type="term" value="C:plasma membrane"/>
    <property type="evidence" value="ECO:0007669"/>
    <property type="project" value="UniProtKB-SubCell"/>
</dbReference>
<reference evidence="13" key="2">
    <citation type="submission" date="2022-03" db="EMBL/GenBank/DDBJ databases">
        <title>Draft title - Genomic analysis of global carrot germplasm unveils the trajectory of domestication and the origin of high carotenoid orange carrot.</title>
        <authorList>
            <person name="Iorizzo M."/>
            <person name="Ellison S."/>
            <person name="Senalik D."/>
            <person name="Macko-Podgorni A."/>
            <person name="Grzebelus D."/>
            <person name="Bostan H."/>
            <person name="Rolling W."/>
            <person name="Curaba J."/>
            <person name="Simon P."/>
        </authorList>
    </citation>
    <scope>NUCLEOTIDE SEQUENCE</scope>
    <source>
        <tissue evidence="13">Leaf</tissue>
    </source>
</reference>
<dbReference type="Gramene" id="KZN01029">
    <property type="protein sequence ID" value="KZN01029"/>
    <property type="gene ID" value="DCAR_009783"/>
</dbReference>
<feature type="transmembrane region" description="Helical" evidence="11">
    <location>
        <begin position="7"/>
        <end position="27"/>
    </location>
</feature>
<proteinExistence type="inferred from homology"/>
<comment type="similarity">
    <text evidence="2 11">Belongs to the SWEET sugar transporter family.</text>
</comment>
<keyword evidence="4" id="KW-1003">Cell membrane</keyword>
<evidence type="ECO:0000256" key="6">
    <source>
        <dbReference type="ARBA" id="ARBA00022692"/>
    </source>
</evidence>
<dbReference type="STRING" id="79200.A0A166AC54"/>
<dbReference type="Pfam" id="PF03083">
    <property type="entry name" value="MtN3_slv"/>
    <property type="match status" value="2"/>
</dbReference>
<evidence type="ECO:0000313" key="12">
    <source>
        <dbReference type="EMBL" id="KZN01029.1"/>
    </source>
</evidence>
<evidence type="ECO:0000256" key="7">
    <source>
        <dbReference type="ARBA" id="ARBA00022737"/>
    </source>
</evidence>
<evidence type="ECO:0000256" key="3">
    <source>
        <dbReference type="ARBA" id="ARBA00022448"/>
    </source>
</evidence>
<keyword evidence="6 11" id="KW-0812">Transmembrane</keyword>
<keyword evidence="14" id="KW-1185">Reference proteome</keyword>
<evidence type="ECO:0000313" key="13">
    <source>
        <dbReference type="EMBL" id="WOG91794.1"/>
    </source>
</evidence>
<keyword evidence="7" id="KW-0677">Repeat</keyword>
<evidence type="ECO:0000256" key="9">
    <source>
        <dbReference type="ARBA" id="ARBA00023136"/>
    </source>
</evidence>
<feature type="transmembrane region" description="Helical" evidence="11">
    <location>
        <begin position="47"/>
        <end position="67"/>
    </location>
</feature>
<gene>
    <name evidence="12" type="ORF">DCAR_009783</name>
    <name evidence="13" type="ORF">DCAR_0311046</name>
</gene>
<dbReference type="AlphaFoldDB" id="A0A166AC54"/>
<evidence type="ECO:0000256" key="5">
    <source>
        <dbReference type="ARBA" id="ARBA00022597"/>
    </source>
</evidence>
<comment type="caution">
    <text evidence="11">Lacks conserved residue(s) required for the propagation of feature annotation.</text>
</comment>
<dbReference type="InterPro" id="IPR004316">
    <property type="entry name" value="SWEET_rpt"/>
</dbReference>
<feature type="transmembrane region" description="Helical" evidence="11">
    <location>
        <begin position="133"/>
        <end position="156"/>
    </location>
</feature>
<dbReference type="KEGG" id="dcr:108214265"/>
<evidence type="ECO:0000313" key="14">
    <source>
        <dbReference type="Proteomes" id="UP000077755"/>
    </source>
</evidence>
<keyword evidence="3 11" id="KW-0813">Transport</keyword>
<feature type="transmembrane region" description="Helical" evidence="11">
    <location>
        <begin position="101"/>
        <end position="121"/>
    </location>
</feature>
<keyword evidence="5 11" id="KW-0762">Sugar transport</keyword>
<evidence type="ECO:0000256" key="8">
    <source>
        <dbReference type="ARBA" id="ARBA00022989"/>
    </source>
</evidence>
<dbReference type="Gene3D" id="1.20.1280.290">
    <property type="match status" value="2"/>
</dbReference>
<evidence type="ECO:0000256" key="4">
    <source>
        <dbReference type="ARBA" id="ARBA00022475"/>
    </source>
</evidence>
<name>A0A166AC54_DAUCS</name>
<dbReference type="FunFam" id="1.20.1280.290:FF:000001">
    <property type="entry name" value="Bidirectional sugar transporter SWEET"/>
    <property type="match status" value="1"/>
</dbReference>
<feature type="transmembrane region" description="Helical" evidence="11">
    <location>
        <begin position="178"/>
        <end position="203"/>
    </location>
</feature>
<evidence type="ECO:0000256" key="2">
    <source>
        <dbReference type="ARBA" id="ARBA00007809"/>
    </source>
</evidence>
<keyword evidence="9 11" id="KW-0472">Membrane</keyword>
<dbReference type="Proteomes" id="UP000077755">
    <property type="component" value="Chromosome 3"/>
</dbReference>
<feature type="transmembrane region" description="Helical" evidence="11">
    <location>
        <begin position="74"/>
        <end position="95"/>
    </location>
</feature>
<comment type="subcellular location">
    <subcellularLocation>
        <location evidence="1">Cell membrane</location>
        <topology evidence="1">Multi-pass membrane protein</topology>
    </subcellularLocation>
</comment>
<dbReference type="OrthoDB" id="409725at2759"/>
<dbReference type="OMA" id="ICGSIQY"/>
<sequence length="231" mass="25623">MVHAKLIVRAVFGIIGNIISFGLFASPVPTFYRVIKTNSVNEVKPKFHLLATMNCLLWVLFSMPFVCPGNILLLTANGFGVVMHLAYLIIFLIYATDNERMYKGGVLLVELAVIGVVSGLVTGLVDDISRRRFIMGLLCVYSAFMMYLSRFFHVVVDESADYMPFPVVVTNTLNDLCWIFYGSLGFDVIVLFAYGLGFIVGVIQLARHVHSNKIPDDKKLAAADVQLQGMA</sequence>
<keyword evidence="8 11" id="KW-1133">Transmembrane helix</keyword>
<protein>
    <recommendedName>
        <fullName evidence="11">Bidirectional sugar transporter SWEET</fullName>
    </recommendedName>
</protein>
<dbReference type="PANTHER" id="PTHR10791">
    <property type="entry name" value="RAG1-ACTIVATING PROTEIN 1"/>
    <property type="match status" value="1"/>
</dbReference>
<comment type="function">
    <text evidence="11">Mediates both low-affinity uptake and efflux of sugar across the membrane.</text>
</comment>
<dbReference type="InterPro" id="IPR047664">
    <property type="entry name" value="SWEET"/>
</dbReference>
<dbReference type="EMBL" id="CP093345">
    <property type="protein sequence ID" value="WOG91794.1"/>
    <property type="molecule type" value="Genomic_DNA"/>
</dbReference>